<evidence type="ECO:0000256" key="6">
    <source>
        <dbReference type="ARBA" id="ARBA00022833"/>
    </source>
</evidence>
<evidence type="ECO:0000256" key="4">
    <source>
        <dbReference type="ARBA" id="ARBA00022723"/>
    </source>
</evidence>
<dbReference type="PANTHER" id="PTHR11733:SF167">
    <property type="entry name" value="FI17812P1-RELATED"/>
    <property type="match status" value="1"/>
</dbReference>
<dbReference type="GO" id="GO:0016485">
    <property type="term" value="P:protein processing"/>
    <property type="evidence" value="ECO:0007669"/>
    <property type="project" value="TreeGrafter"/>
</dbReference>
<dbReference type="EMBL" id="FNQV01000012">
    <property type="protein sequence ID" value="SEA58633.1"/>
    <property type="molecule type" value="Genomic_DNA"/>
</dbReference>
<keyword evidence="5" id="KW-0378">Hydrolase</keyword>
<feature type="domain" description="Peptidase M13 C-terminal" evidence="8">
    <location>
        <begin position="438"/>
        <end position="649"/>
    </location>
</feature>
<dbReference type="Gene3D" id="1.10.1380.10">
    <property type="entry name" value="Neutral endopeptidase , domain2"/>
    <property type="match status" value="1"/>
</dbReference>
<gene>
    <name evidence="10" type="ORF">SAMN02910418_01943</name>
</gene>
<name>A0A1H4CEB0_9ACTO</name>
<comment type="cofactor">
    <cofactor evidence="1">
        <name>Zn(2+)</name>
        <dbReference type="ChEBI" id="CHEBI:29105"/>
    </cofactor>
</comment>
<keyword evidence="7" id="KW-0482">Metalloprotease</keyword>
<organism evidence="10 11">
    <name type="scientific">Bowdeniella nasicola</name>
    <dbReference type="NCBI Taxonomy" id="208480"/>
    <lineage>
        <taxon>Bacteria</taxon>
        <taxon>Bacillati</taxon>
        <taxon>Actinomycetota</taxon>
        <taxon>Actinomycetes</taxon>
        <taxon>Actinomycetales</taxon>
        <taxon>Actinomycetaceae</taxon>
        <taxon>Bowdeniella</taxon>
    </lineage>
</organism>
<dbReference type="InterPro" id="IPR018497">
    <property type="entry name" value="Peptidase_M13_C"/>
</dbReference>
<dbReference type="InterPro" id="IPR008753">
    <property type="entry name" value="Peptidase_M13_N"/>
</dbReference>
<evidence type="ECO:0000313" key="11">
    <source>
        <dbReference type="Proteomes" id="UP000199288"/>
    </source>
</evidence>
<evidence type="ECO:0000256" key="3">
    <source>
        <dbReference type="ARBA" id="ARBA00022670"/>
    </source>
</evidence>
<evidence type="ECO:0000256" key="5">
    <source>
        <dbReference type="ARBA" id="ARBA00022801"/>
    </source>
</evidence>
<dbReference type="PRINTS" id="PR00786">
    <property type="entry name" value="NEPRILYSIN"/>
</dbReference>
<dbReference type="OrthoDB" id="9775677at2"/>
<dbReference type="Pfam" id="PF01431">
    <property type="entry name" value="Peptidase_M13"/>
    <property type="match status" value="1"/>
</dbReference>
<keyword evidence="6" id="KW-0862">Zinc</keyword>
<dbReference type="Proteomes" id="UP000199288">
    <property type="component" value="Unassembled WGS sequence"/>
</dbReference>
<dbReference type="GO" id="GO:0005886">
    <property type="term" value="C:plasma membrane"/>
    <property type="evidence" value="ECO:0007669"/>
    <property type="project" value="TreeGrafter"/>
</dbReference>
<evidence type="ECO:0000256" key="1">
    <source>
        <dbReference type="ARBA" id="ARBA00001947"/>
    </source>
</evidence>
<sequence>MTSTVRIQDDLFAALNGDWLADHVIPADRARDGAFHHLRDQSEKQVRTIIERCADENIADGSEEAAKIGRLYRAFMDTEAIEAAGITPLADVLEVITAASTKDELAAALGQLYPSGGPALFDIGVFSDLNNPERYALYFAQAGLGLPDESYYREDAHAQTREAYVRHVEKMVELGKLADDPAAAATRIMALETEIARGHRDRVASRDIQKMNNPTTAQELGTMLDGFDFEGWRHAAGISDAQLEVVSVQVPEFMEHAGKLWQSADLADLKLWAAWHVLHAAAPYLTSDIVEENFDMYGRTLTGAEELRERWKRGVGVVEANLGEAVGKLYVAEHFPPSHKDAMDELVANLIEAYRRSITTLEWMTEETKDKALVKLDAFTPKVGYPDRWRDYSALEIPEGDLITAVRNGSRFEFNRQLGKLGGPIDRDEWLMSPQTVNAYYMPTMNEIVFPAAILQPPFFDAEADDAQNYGGIGAVIGHEIGHGFDDQGSQFDGHGQVLNWWTDADREEFEKRTALLIEQYDAFVPSQLPDDSPHHVNGALTIGENIGDLGGLSIGLKAYEIALEKQGKTLAEAPEIDGLSGLQRIFYSWAHIWREKARDAEIIRLLTIDPHSPAEFRCNGVPRNMDAFYEAFDVREGDGMWLDPDKRVEIW</sequence>
<dbReference type="Pfam" id="PF05649">
    <property type="entry name" value="Peptidase_M13_N"/>
    <property type="match status" value="1"/>
</dbReference>
<comment type="similarity">
    <text evidence="2">Belongs to the peptidase M13 family.</text>
</comment>
<dbReference type="InterPro" id="IPR000718">
    <property type="entry name" value="Peptidase_M13"/>
</dbReference>
<dbReference type="Gene3D" id="3.40.390.10">
    <property type="entry name" value="Collagenase (Catalytic Domain)"/>
    <property type="match status" value="1"/>
</dbReference>
<keyword evidence="11" id="KW-1185">Reference proteome</keyword>
<dbReference type="PANTHER" id="PTHR11733">
    <property type="entry name" value="ZINC METALLOPROTEASE FAMILY M13 NEPRILYSIN-RELATED"/>
    <property type="match status" value="1"/>
</dbReference>
<dbReference type="InterPro" id="IPR024079">
    <property type="entry name" value="MetalloPept_cat_dom_sf"/>
</dbReference>
<dbReference type="RefSeq" id="WP_092565377.1">
    <property type="nucleotide sequence ID" value="NZ_FNQV01000012.1"/>
</dbReference>
<dbReference type="AlphaFoldDB" id="A0A1H4CEB0"/>
<evidence type="ECO:0000256" key="2">
    <source>
        <dbReference type="ARBA" id="ARBA00007357"/>
    </source>
</evidence>
<dbReference type="SUPFAM" id="SSF55486">
    <property type="entry name" value="Metalloproteases ('zincins'), catalytic domain"/>
    <property type="match status" value="1"/>
</dbReference>
<dbReference type="PROSITE" id="PS51885">
    <property type="entry name" value="NEPRILYSIN"/>
    <property type="match status" value="1"/>
</dbReference>
<feature type="domain" description="Peptidase M13 N-terminal" evidence="9">
    <location>
        <begin position="8"/>
        <end position="386"/>
    </location>
</feature>
<dbReference type="GO" id="GO:0004222">
    <property type="term" value="F:metalloendopeptidase activity"/>
    <property type="evidence" value="ECO:0007669"/>
    <property type="project" value="InterPro"/>
</dbReference>
<evidence type="ECO:0000259" key="8">
    <source>
        <dbReference type="Pfam" id="PF01431"/>
    </source>
</evidence>
<protein>
    <submittedName>
        <fullName evidence="10">Putative endopeptidase</fullName>
    </submittedName>
</protein>
<dbReference type="InterPro" id="IPR042089">
    <property type="entry name" value="Peptidase_M13_dom_2"/>
</dbReference>
<evidence type="ECO:0000256" key="7">
    <source>
        <dbReference type="ARBA" id="ARBA00023049"/>
    </source>
</evidence>
<keyword evidence="3" id="KW-0645">Protease</keyword>
<accession>A0A1H4CEB0</accession>
<reference evidence="11" key="1">
    <citation type="submission" date="2016-10" db="EMBL/GenBank/DDBJ databases">
        <authorList>
            <person name="Varghese N."/>
            <person name="Submissions S."/>
        </authorList>
    </citation>
    <scope>NUCLEOTIDE SEQUENCE [LARGE SCALE GENOMIC DNA]</scope>
    <source>
        <strain evidence="11">KPR-1</strain>
    </source>
</reference>
<dbReference type="CDD" id="cd08662">
    <property type="entry name" value="M13"/>
    <property type="match status" value="1"/>
</dbReference>
<evidence type="ECO:0000313" key="10">
    <source>
        <dbReference type="EMBL" id="SEA58633.1"/>
    </source>
</evidence>
<proteinExistence type="inferred from homology"/>
<evidence type="ECO:0000259" key="9">
    <source>
        <dbReference type="Pfam" id="PF05649"/>
    </source>
</evidence>
<dbReference type="GO" id="GO:0046872">
    <property type="term" value="F:metal ion binding"/>
    <property type="evidence" value="ECO:0007669"/>
    <property type="project" value="UniProtKB-KW"/>
</dbReference>
<keyword evidence="4" id="KW-0479">Metal-binding</keyword>